<dbReference type="RefSeq" id="WP_134435895.1">
    <property type="nucleotide sequence ID" value="NZ_SOML01000003.1"/>
</dbReference>
<dbReference type="Proteomes" id="UP000297861">
    <property type="component" value="Unassembled WGS sequence"/>
</dbReference>
<dbReference type="AlphaFoldDB" id="A0A4Y8L3V5"/>
<dbReference type="OrthoDB" id="1164858at2"/>
<accession>A0A4Y8L3V5</accession>
<dbReference type="InterPro" id="IPR046732">
    <property type="entry name" value="DUF6624"/>
</dbReference>
<gene>
    <name evidence="1" type="ORF">E2605_06665</name>
</gene>
<sequence length="324" mass="37407">MKKIIFLIFINILVFSKIIGQGNVGYKELVDEASKLYQDKEYSKSGQRYSDAFRSLGDKGIVNDRYNAACAWALANESDSSFIQLFKIAQNANYSDLQHLTTDSDLRSLHDDTRWASIVELVKSNKAKTEANWDRALISNLDTIFEEDQTYRIQAKEVEENYGWESIEMKSHWKLINEKDSINLIKVQNILDTRGWLGEDIIGSRGNQTLFLVIQHADLDTQEKYLPMMRDAVRKGNAKSNHLALLEDRVALRKGGRQIYGSQIGRDKETGEYYVLPLIDPDNVDKRRAEVGLGTIQDYIQNWGMTWDVEEYKKKLLEYESKQK</sequence>
<name>A0A4Y8L3V5_9BACT</name>
<evidence type="ECO:0000313" key="1">
    <source>
        <dbReference type="EMBL" id="TFD97345.1"/>
    </source>
</evidence>
<proteinExistence type="predicted"/>
<comment type="caution">
    <text evidence="1">The sequence shown here is derived from an EMBL/GenBank/DDBJ whole genome shotgun (WGS) entry which is preliminary data.</text>
</comment>
<evidence type="ECO:0000313" key="2">
    <source>
        <dbReference type="Proteomes" id="UP000297861"/>
    </source>
</evidence>
<dbReference type="Pfam" id="PF20329">
    <property type="entry name" value="DUF6624"/>
    <property type="match status" value="1"/>
</dbReference>
<keyword evidence="2" id="KW-1185">Reference proteome</keyword>
<reference evidence="1 2" key="1">
    <citation type="submission" date="2019-03" db="EMBL/GenBank/DDBJ databases">
        <title>San Antonio Military Medical Center submission to MRSN (WRAIR), pending publication.</title>
        <authorList>
            <person name="Blyth D.M."/>
            <person name="Mccarthy S.L."/>
            <person name="Schall S.E."/>
            <person name="Stam J.A."/>
            <person name="Ong A.C."/>
            <person name="Mcgann P.T."/>
        </authorList>
    </citation>
    <scope>NUCLEOTIDE SEQUENCE [LARGE SCALE GENOMIC DNA]</scope>
    <source>
        <strain evidence="1 2">MRSN571793</strain>
    </source>
</reference>
<organism evidence="1 2">
    <name type="scientific">Dysgonomonas capnocytophagoides</name>
    <dbReference type="NCBI Taxonomy" id="45254"/>
    <lineage>
        <taxon>Bacteria</taxon>
        <taxon>Pseudomonadati</taxon>
        <taxon>Bacteroidota</taxon>
        <taxon>Bacteroidia</taxon>
        <taxon>Bacteroidales</taxon>
        <taxon>Dysgonomonadaceae</taxon>
        <taxon>Dysgonomonas</taxon>
    </lineage>
</organism>
<dbReference type="EMBL" id="SOML01000003">
    <property type="protein sequence ID" value="TFD97345.1"/>
    <property type="molecule type" value="Genomic_DNA"/>
</dbReference>
<protein>
    <submittedName>
        <fullName evidence="1">Uncharacterized protein</fullName>
    </submittedName>
</protein>